<dbReference type="EMBL" id="FO681348">
    <property type="protein sequence ID" value="CCV65892.1"/>
    <property type="molecule type" value="Genomic_DNA"/>
</dbReference>
<dbReference type="STRING" id="61635.BN85308710"/>
<dbReference type="HOGENOM" id="CLU_563401_0_0_14"/>
<keyword evidence="1" id="KW-0472">Membrane</keyword>
<dbReference type="RefSeq" id="WP_030004754.1">
    <property type="nucleotide sequence ID" value="NC_022549.1"/>
</dbReference>
<evidence type="ECO:0000313" key="2">
    <source>
        <dbReference type="EMBL" id="CCV65892.1"/>
    </source>
</evidence>
<accession>U4KNH1</accession>
<keyword evidence="1" id="KW-0812">Transmembrane</keyword>
<feature type="transmembrane region" description="Helical" evidence="1">
    <location>
        <begin position="183"/>
        <end position="201"/>
    </location>
</feature>
<dbReference type="Proteomes" id="UP000032737">
    <property type="component" value="Chromosome"/>
</dbReference>
<dbReference type="KEGG" id="abra:BN85308710"/>
<dbReference type="OrthoDB" id="383917at2"/>
<feature type="transmembrane region" description="Helical" evidence="1">
    <location>
        <begin position="5"/>
        <end position="25"/>
    </location>
</feature>
<organism evidence="2 3">
    <name type="scientific">Acholeplasma brassicae</name>
    <dbReference type="NCBI Taxonomy" id="61635"/>
    <lineage>
        <taxon>Bacteria</taxon>
        <taxon>Bacillati</taxon>
        <taxon>Mycoplasmatota</taxon>
        <taxon>Mollicutes</taxon>
        <taxon>Acholeplasmatales</taxon>
        <taxon>Acholeplasmataceae</taxon>
        <taxon>Acholeplasma</taxon>
    </lineage>
</organism>
<evidence type="ECO:0000256" key="1">
    <source>
        <dbReference type="SAM" id="Phobius"/>
    </source>
</evidence>
<sequence length="485" mass="57439">MSRRLWIALILSILIIIGVFVASTLLTNSDAVVYSLVSSIFFLYVSIYLFGGLAKLIIFFVYGFSSVIVLRMTPPDYDVIVIFVTTLIFMLNPLSGFEHYLTDRLADNEIEPIRIKVKGIYEPYYAYRKEMKNYYHLPQTRKLYVKPWYKTSRQLTSIAIFGIIVFLLLYTTNDIFDLKVIRIENILSLYVITILYIMLIFIHKKGFTTMLRALRISIFVPMLYLVYSTDEVTGIIQFGLFIAIILFGITMIVYEVITYYTRVSYQSYKYEDANRQERVFANALYEPFVYNDSYTEIANYGIEISLNEFEEHFKEILIYANLHRFFITAYTHDKKYIHIFAEFNKKQEKRQDKFQLFLSSLFKTHVGLRQLSDLAKKFYEQRFFHNTEYIVARALGLAHLLNELEIKTEVIVSFVFYFNQKKEVNQFSRKYPSFRLSEIEEKGMIAVQTNIKCINFDYIIENNVRDVLLEAMVHKGTFVRIMLYY</sequence>
<feature type="transmembrane region" description="Helical" evidence="1">
    <location>
        <begin position="235"/>
        <end position="257"/>
    </location>
</feature>
<protein>
    <submittedName>
        <fullName evidence="2">Uncharacterized protein</fullName>
    </submittedName>
</protein>
<reference evidence="2 3" key="1">
    <citation type="journal article" date="2013" name="J. Mol. Microbiol. Biotechnol.">
        <title>Analysis of the Complete Genomes of Acholeplasma brassicae , A. palmae and A. laidlawii and Their Comparison to the Obligate Parasites from ' Candidatus Phytoplasma'.</title>
        <authorList>
            <person name="Kube M."/>
            <person name="Siewert C."/>
            <person name="Migdoll A.M."/>
            <person name="Duduk B."/>
            <person name="Holz S."/>
            <person name="Rabus R."/>
            <person name="Seemuller E."/>
            <person name="Mitrovic J."/>
            <person name="Muller I."/>
            <person name="Buttner C."/>
            <person name="Reinhardt R."/>
        </authorList>
    </citation>
    <scope>NUCLEOTIDE SEQUENCE [LARGE SCALE GENOMIC DNA]</scope>
    <source>
        <strain evidence="3">0502</strain>
    </source>
</reference>
<proteinExistence type="predicted"/>
<feature type="transmembrane region" description="Helical" evidence="1">
    <location>
        <begin position="79"/>
        <end position="97"/>
    </location>
</feature>
<name>U4KNH1_9MOLU</name>
<feature type="transmembrane region" description="Helical" evidence="1">
    <location>
        <begin position="155"/>
        <end position="171"/>
    </location>
</feature>
<evidence type="ECO:0000313" key="3">
    <source>
        <dbReference type="Proteomes" id="UP000032737"/>
    </source>
</evidence>
<gene>
    <name evidence="2" type="ORF">BN85308710</name>
</gene>
<keyword evidence="3" id="KW-1185">Reference proteome</keyword>
<dbReference type="AlphaFoldDB" id="U4KNH1"/>
<keyword evidence="1" id="KW-1133">Transmembrane helix</keyword>